<reference evidence="3" key="3">
    <citation type="submission" date="2022-11" db="EMBL/GenBank/DDBJ databases">
        <title>Genomic repertoires linked with pathogenic potency of arthritogenic Prevotella copri isolated from the gut of rheumatoid arthritis patients.</title>
        <authorList>
            <person name="Nii T."/>
            <person name="Maeda Y."/>
            <person name="Motooka D."/>
            <person name="Naito M."/>
            <person name="Matsumoto Y."/>
            <person name="Ogawa T."/>
            <person name="Oguro-Igashira E."/>
            <person name="Kishikawa T."/>
            <person name="Yamashita M."/>
            <person name="Koizumi S."/>
            <person name="Kurakawa T."/>
            <person name="Okumura R."/>
            <person name="Kayama H."/>
            <person name="Murakami M."/>
            <person name="Sakaguchi T."/>
            <person name="Das B."/>
            <person name="Nakamura S."/>
            <person name="Okada Y."/>
            <person name="Kumanogoh A."/>
            <person name="Takeda K."/>
        </authorList>
    </citation>
    <scope>NUCLEOTIDE SEQUENCE</scope>
    <source>
        <strain evidence="3">H105_2-2</strain>
    </source>
</reference>
<evidence type="ECO:0000313" key="6">
    <source>
        <dbReference type="EMBL" id="RHH79186.1"/>
    </source>
</evidence>
<organism evidence="6 7">
    <name type="scientific">Segatella copri</name>
    <dbReference type="NCBI Taxonomy" id="165179"/>
    <lineage>
        <taxon>Bacteria</taxon>
        <taxon>Pseudomonadati</taxon>
        <taxon>Bacteroidota</taxon>
        <taxon>Bacteroidia</taxon>
        <taxon>Bacteroidales</taxon>
        <taxon>Prevotellaceae</taxon>
        <taxon>Segatella</taxon>
    </lineage>
</organism>
<evidence type="ECO:0000313" key="4">
    <source>
        <dbReference type="EMBL" id="MQN10088.1"/>
    </source>
</evidence>
<gene>
    <name evidence="6" type="ORF">DW192_12105</name>
    <name evidence="5" type="ORF">F7D42_02580</name>
    <name evidence="4" type="ORF">F7D97_09190</name>
    <name evidence="3" type="ORF">ONT01_08480</name>
</gene>
<reference evidence="8 9" key="2">
    <citation type="submission" date="2019-09" db="EMBL/GenBank/DDBJ databases">
        <title>Distinct polysaccharide growth profiles of human intestinal Prevotella copri isolates.</title>
        <authorList>
            <person name="Fehlner-Peach H."/>
            <person name="Magnabosco C."/>
            <person name="Raghavan V."/>
            <person name="Scher J.U."/>
            <person name="Tett A."/>
            <person name="Cox L.M."/>
            <person name="Gottsegen C."/>
            <person name="Watters A."/>
            <person name="Wiltshire- Gordon J.D."/>
            <person name="Segata N."/>
            <person name="Bonneau R."/>
            <person name="Littman D.R."/>
        </authorList>
    </citation>
    <scope>NUCLEOTIDE SEQUENCE [LARGE SCALE GENOMIC DNA]</scope>
    <source>
        <strain evidence="5 8">BVe41219</strain>
        <strain evidence="4">IK21513</strain>
        <strain evidence="9">iK21513</strain>
    </source>
</reference>
<evidence type="ECO:0000259" key="2">
    <source>
        <dbReference type="Pfam" id="PF21598"/>
    </source>
</evidence>
<comment type="caution">
    <text evidence="6">The sequence shown here is derived from an EMBL/GenBank/DDBJ whole genome shotgun (WGS) entry which is preliminary data.</text>
</comment>
<reference evidence="6 7" key="1">
    <citation type="submission" date="2018-08" db="EMBL/GenBank/DDBJ databases">
        <title>A genome reference for cultivated species of the human gut microbiota.</title>
        <authorList>
            <person name="Zou Y."/>
            <person name="Xue W."/>
            <person name="Luo G."/>
        </authorList>
    </citation>
    <scope>NUCLEOTIDE SEQUENCE [LARGE SCALE GENOMIC DNA]</scope>
    <source>
        <strain evidence="6 7">AM16-54</strain>
    </source>
</reference>
<evidence type="ECO:0000313" key="3">
    <source>
        <dbReference type="EMBL" id="MCW4137809.1"/>
    </source>
</evidence>
<dbReference type="Proteomes" id="UP000406735">
    <property type="component" value="Unassembled WGS sequence"/>
</dbReference>
<dbReference type="Pfam" id="PF21598">
    <property type="entry name" value="PvuRts1I-like_N"/>
    <property type="match status" value="1"/>
</dbReference>
<dbReference type="EMBL" id="VZAZ01000009">
    <property type="protein sequence ID" value="MQO54613.1"/>
    <property type="molecule type" value="Genomic_DNA"/>
</dbReference>
<protein>
    <submittedName>
        <fullName evidence="6">Uncharacterized protein</fullName>
    </submittedName>
</protein>
<dbReference type="Pfam" id="PF18491">
    <property type="entry name" value="SRA"/>
    <property type="match status" value="1"/>
</dbReference>
<accession>A0A414XZ81</accession>
<name>A0A414XZ81_9BACT</name>
<evidence type="ECO:0000313" key="5">
    <source>
        <dbReference type="EMBL" id="MQO54613.1"/>
    </source>
</evidence>
<dbReference type="Proteomes" id="UP001208620">
    <property type="component" value="Unassembled WGS sequence"/>
</dbReference>
<evidence type="ECO:0000259" key="1">
    <source>
        <dbReference type="Pfam" id="PF18491"/>
    </source>
</evidence>
<dbReference type="InterPro" id="IPR040674">
    <property type="entry name" value="PvuRts1I-like_SRA"/>
</dbReference>
<dbReference type="EMBL" id="JAPDVD010000001">
    <property type="protein sequence ID" value="MCW4137809.1"/>
    <property type="molecule type" value="Genomic_DNA"/>
</dbReference>
<feature type="domain" description="Restriction endonuclease PvuRts1 I-like N-terminal" evidence="2">
    <location>
        <begin position="12"/>
        <end position="136"/>
    </location>
</feature>
<dbReference type="InterPro" id="IPR048797">
    <property type="entry name" value="PvuRts1I-like_N"/>
</dbReference>
<feature type="domain" description="PvuRts1 I-like SET and RING associated" evidence="1">
    <location>
        <begin position="160"/>
        <end position="295"/>
    </location>
</feature>
<proteinExistence type="predicted"/>
<evidence type="ECO:0000313" key="8">
    <source>
        <dbReference type="Proteomes" id="UP000358159"/>
    </source>
</evidence>
<dbReference type="EMBL" id="QRKB01000034">
    <property type="protein sequence ID" value="RHH79186.1"/>
    <property type="molecule type" value="Genomic_DNA"/>
</dbReference>
<dbReference type="Proteomes" id="UP000284548">
    <property type="component" value="Unassembled WGS sequence"/>
</dbReference>
<dbReference type="AlphaFoldDB" id="A0A414XZ81"/>
<dbReference type="EMBL" id="VZCY01000077">
    <property type="protein sequence ID" value="MQN10088.1"/>
    <property type="molecule type" value="Genomic_DNA"/>
</dbReference>
<dbReference type="Proteomes" id="UP000358159">
    <property type="component" value="Unassembled WGS sequence"/>
</dbReference>
<dbReference type="RefSeq" id="WP_118255380.1">
    <property type="nucleotide sequence ID" value="NZ_JAPDVB010000001.1"/>
</dbReference>
<evidence type="ECO:0000313" key="9">
    <source>
        <dbReference type="Proteomes" id="UP000406735"/>
    </source>
</evidence>
<evidence type="ECO:0000313" key="7">
    <source>
        <dbReference type="Proteomes" id="UP000284548"/>
    </source>
</evidence>
<sequence length="299" mass="35575">MRQQKAPIDYQLDYMERLFYKMKFKKTESYVIHRIWDKLDDTRIRFEIQQPIKLPNGKTVLADLYLPQLGIFIEVNEPYHESQQQKLADEYRNKAIIDITKDKLFVIQCGISDRAGEWKTLKEIHQQIDEIVSTIKKKIAETPDLKPWNTSECLTVEYHKKKGVFNLNDSLRTIDDICAVFDTMPKHRGYLRMGATPVPGHENLDIWYPIKENNKGWKNEREDHDDTIIEYHEDEDKRKKHVAAVIKDNHQRITFFRSEDALGIVLYRFLGVYQLDISKSEELGKCVWKRINKEYILKK</sequence>